<dbReference type="Proteomes" id="UP000605361">
    <property type="component" value="Unassembled WGS sequence"/>
</dbReference>
<dbReference type="AlphaFoldDB" id="A0A931A3H3"/>
<evidence type="ECO:0000313" key="3">
    <source>
        <dbReference type="Proteomes" id="UP000605361"/>
    </source>
</evidence>
<proteinExistence type="predicted"/>
<reference evidence="2" key="1">
    <citation type="submission" date="2020-11" db="EMBL/GenBank/DDBJ databases">
        <title>Whole-genome analyses of Nonomuraea sp. K274.</title>
        <authorList>
            <person name="Veyisoglu A."/>
        </authorList>
    </citation>
    <scope>NUCLEOTIDE SEQUENCE</scope>
    <source>
        <strain evidence="2">K274</strain>
    </source>
</reference>
<dbReference type="InterPro" id="IPR043917">
    <property type="entry name" value="DUF5753"/>
</dbReference>
<protein>
    <recommendedName>
        <fullName evidence="1">DUF5753 domain-containing protein</fullName>
    </recommendedName>
</protein>
<sequence length="113" mass="12632">MLDEGILYRPVGSNSVTLRQLEHLIALTETEWFTLQLLPYEALCTAMLVGSVLLAQENGVTTAAYVESAALGQVVDKPSEIKRIVDRLERVRSAALPEYLSVQRIKERVTTWS</sequence>
<name>A0A931A3H3_9ACTN</name>
<evidence type="ECO:0000259" key="1">
    <source>
        <dbReference type="Pfam" id="PF19054"/>
    </source>
</evidence>
<keyword evidence="3" id="KW-1185">Reference proteome</keyword>
<evidence type="ECO:0000313" key="2">
    <source>
        <dbReference type="EMBL" id="MBF8184408.1"/>
    </source>
</evidence>
<organism evidence="2 3">
    <name type="scientific">Nonomuraea cypriaca</name>
    <dbReference type="NCBI Taxonomy" id="1187855"/>
    <lineage>
        <taxon>Bacteria</taxon>
        <taxon>Bacillati</taxon>
        <taxon>Actinomycetota</taxon>
        <taxon>Actinomycetes</taxon>
        <taxon>Streptosporangiales</taxon>
        <taxon>Streptosporangiaceae</taxon>
        <taxon>Nonomuraea</taxon>
    </lineage>
</organism>
<comment type="caution">
    <text evidence="2">The sequence shown here is derived from an EMBL/GenBank/DDBJ whole genome shotgun (WGS) entry which is preliminary data.</text>
</comment>
<dbReference type="Pfam" id="PF19054">
    <property type="entry name" value="DUF5753"/>
    <property type="match status" value="1"/>
</dbReference>
<dbReference type="EMBL" id="JADOGI010000002">
    <property type="protein sequence ID" value="MBF8184408.1"/>
    <property type="molecule type" value="Genomic_DNA"/>
</dbReference>
<feature type="domain" description="DUF5753" evidence="1">
    <location>
        <begin position="2"/>
        <end position="107"/>
    </location>
</feature>
<accession>A0A931A3H3</accession>
<gene>
    <name evidence="2" type="ORF">ITP53_01320</name>
</gene>